<sequence>MKHLQLSARNFTFISSSLFPPLRFFFIRVPLPSLFSPSQHQMQWGTFSSRSGTLAKWYNLIHPRCKTSDDWNRLKLTIKRTRVWGKSNGARTRSLKKGWEGEEEQRRNSSRVRLALSCWAMSITIPKDTMRKRAATSSLDWGLDWRLVLDRTG</sequence>
<organism evidence="1 2">
    <name type="scientific">Marchantia polymorpha</name>
    <name type="common">Common liverwort</name>
    <name type="synonym">Marchantia aquatica</name>
    <dbReference type="NCBI Taxonomy" id="3197"/>
    <lineage>
        <taxon>Eukaryota</taxon>
        <taxon>Viridiplantae</taxon>
        <taxon>Streptophyta</taxon>
        <taxon>Embryophyta</taxon>
        <taxon>Marchantiophyta</taxon>
        <taxon>Marchantiopsida</taxon>
        <taxon>Marchantiidae</taxon>
        <taxon>Marchantiales</taxon>
        <taxon>Marchantiaceae</taxon>
        <taxon>Marchantia</taxon>
    </lineage>
</organism>
<protein>
    <submittedName>
        <fullName evidence="1">Uncharacterized protein</fullName>
    </submittedName>
</protein>
<dbReference type="EMBL" id="KZ772691">
    <property type="protein sequence ID" value="PTQ44612.1"/>
    <property type="molecule type" value="Genomic_DNA"/>
</dbReference>
<evidence type="ECO:0000313" key="1">
    <source>
        <dbReference type="EMBL" id="PTQ44612.1"/>
    </source>
</evidence>
<proteinExistence type="predicted"/>
<dbReference type="Gramene" id="Mp1g12780.1">
    <property type="protein sequence ID" value="Mp1g12780.1.cds"/>
    <property type="gene ID" value="Mp1g12780"/>
</dbReference>
<gene>
    <name evidence="1" type="ORF">MARPO_0019s0048</name>
</gene>
<evidence type="ECO:0000313" key="2">
    <source>
        <dbReference type="Proteomes" id="UP000244005"/>
    </source>
</evidence>
<name>A0A2R6XET5_MARPO</name>
<keyword evidence="2" id="KW-1185">Reference proteome</keyword>
<reference evidence="2" key="1">
    <citation type="journal article" date="2017" name="Cell">
        <title>Insights into land plant evolution garnered from the Marchantia polymorpha genome.</title>
        <authorList>
            <person name="Bowman J.L."/>
            <person name="Kohchi T."/>
            <person name="Yamato K.T."/>
            <person name="Jenkins J."/>
            <person name="Shu S."/>
            <person name="Ishizaki K."/>
            <person name="Yamaoka S."/>
            <person name="Nishihama R."/>
            <person name="Nakamura Y."/>
            <person name="Berger F."/>
            <person name="Adam C."/>
            <person name="Aki S.S."/>
            <person name="Althoff F."/>
            <person name="Araki T."/>
            <person name="Arteaga-Vazquez M.A."/>
            <person name="Balasubrmanian S."/>
            <person name="Barry K."/>
            <person name="Bauer D."/>
            <person name="Boehm C.R."/>
            <person name="Briginshaw L."/>
            <person name="Caballero-Perez J."/>
            <person name="Catarino B."/>
            <person name="Chen F."/>
            <person name="Chiyoda S."/>
            <person name="Chovatia M."/>
            <person name="Davies K.M."/>
            <person name="Delmans M."/>
            <person name="Demura T."/>
            <person name="Dierschke T."/>
            <person name="Dolan L."/>
            <person name="Dorantes-Acosta A.E."/>
            <person name="Eklund D.M."/>
            <person name="Florent S.N."/>
            <person name="Flores-Sandoval E."/>
            <person name="Fujiyama A."/>
            <person name="Fukuzawa H."/>
            <person name="Galik B."/>
            <person name="Grimanelli D."/>
            <person name="Grimwood J."/>
            <person name="Grossniklaus U."/>
            <person name="Hamada T."/>
            <person name="Haseloff J."/>
            <person name="Hetherington A.J."/>
            <person name="Higo A."/>
            <person name="Hirakawa Y."/>
            <person name="Hundley H.N."/>
            <person name="Ikeda Y."/>
            <person name="Inoue K."/>
            <person name="Inoue S.I."/>
            <person name="Ishida S."/>
            <person name="Jia Q."/>
            <person name="Kakita M."/>
            <person name="Kanazawa T."/>
            <person name="Kawai Y."/>
            <person name="Kawashima T."/>
            <person name="Kennedy M."/>
            <person name="Kinose K."/>
            <person name="Kinoshita T."/>
            <person name="Kohara Y."/>
            <person name="Koide E."/>
            <person name="Komatsu K."/>
            <person name="Kopischke S."/>
            <person name="Kubo M."/>
            <person name="Kyozuka J."/>
            <person name="Lagercrantz U."/>
            <person name="Lin S.S."/>
            <person name="Lindquist E."/>
            <person name="Lipzen A.M."/>
            <person name="Lu C.W."/>
            <person name="De Luna E."/>
            <person name="Martienssen R.A."/>
            <person name="Minamino N."/>
            <person name="Mizutani M."/>
            <person name="Mizutani M."/>
            <person name="Mochizuki N."/>
            <person name="Monte I."/>
            <person name="Mosher R."/>
            <person name="Nagasaki H."/>
            <person name="Nakagami H."/>
            <person name="Naramoto S."/>
            <person name="Nishitani K."/>
            <person name="Ohtani M."/>
            <person name="Okamoto T."/>
            <person name="Okumura M."/>
            <person name="Phillips J."/>
            <person name="Pollak B."/>
            <person name="Reinders A."/>
            <person name="Rovekamp M."/>
            <person name="Sano R."/>
            <person name="Sawa S."/>
            <person name="Schmid M.W."/>
            <person name="Shirakawa M."/>
            <person name="Solano R."/>
            <person name="Spunde A."/>
            <person name="Suetsugu N."/>
            <person name="Sugano S."/>
            <person name="Sugiyama A."/>
            <person name="Sun R."/>
            <person name="Suzuki Y."/>
            <person name="Takenaka M."/>
            <person name="Takezawa D."/>
            <person name="Tomogane H."/>
            <person name="Tsuzuki M."/>
            <person name="Ueda T."/>
            <person name="Umeda M."/>
            <person name="Ward J.M."/>
            <person name="Watanabe Y."/>
            <person name="Yazaki K."/>
            <person name="Yokoyama R."/>
            <person name="Yoshitake Y."/>
            <person name="Yotsui I."/>
            <person name="Zachgo S."/>
            <person name="Schmutz J."/>
        </authorList>
    </citation>
    <scope>NUCLEOTIDE SEQUENCE [LARGE SCALE GENOMIC DNA]</scope>
    <source>
        <strain evidence="2">Tak-1</strain>
    </source>
</reference>
<accession>A0A2R6XET5</accession>
<dbReference type="Proteomes" id="UP000244005">
    <property type="component" value="Unassembled WGS sequence"/>
</dbReference>
<dbReference type="AlphaFoldDB" id="A0A2R6XET5"/>